<proteinExistence type="inferred from homology"/>
<evidence type="ECO:0000256" key="1">
    <source>
        <dbReference type="ARBA" id="ARBA00011028"/>
    </source>
</evidence>
<dbReference type="Proteomes" id="UP000290287">
    <property type="component" value="Unassembled WGS sequence"/>
</dbReference>
<evidence type="ECO:0000256" key="3">
    <source>
        <dbReference type="ARBA" id="ARBA00022448"/>
    </source>
</evidence>
<dbReference type="GO" id="GO:0006829">
    <property type="term" value="P:zinc ion transport"/>
    <property type="evidence" value="ECO:0007669"/>
    <property type="project" value="UniProtKB-KW"/>
</dbReference>
<keyword evidence="7" id="KW-1185">Reference proteome</keyword>
<dbReference type="Gene3D" id="3.40.50.1980">
    <property type="entry name" value="Nitrogenase molybdenum iron protein domain"/>
    <property type="match status" value="2"/>
</dbReference>
<evidence type="ECO:0000256" key="5">
    <source>
        <dbReference type="ARBA" id="ARBA00022906"/>
    </source>
</evidence>
<evidence type="ECO:0000313" key="7">
    <source>
        <dbReference type="Proteomes" id="UP000290287"/>
    </source>
</evidence>
<name>A0A4Q0YVB7_9GAMM</name>
<dbReference type="Pfam" id="PF01297">
    <property type="entry name" value="ZnuA"/>
    <property type="match status" value="1"/>
</dbReference>
<evidence type="ECO:0000256" key="4">
    <source>
        <dbReference type="ARBA" id="ARBA00022729"/>
    </source>
</evidence>
<dbReference type="SUPFAM" id="SSF53807">
    <property type="entry name" value="Helical backbone' metal receptor"/>
    <property type="match status" value="1"/>
</dbReference>
<comment type="similarity">
    <text evidence="1">Belongs to the bacterial solute-binding protein 9 family.</text>
</comment>
<accession>A0A4Q0YVB7</accession>
<organism evidence="6 7">
    <name type="scientific">Veronia nyctiphanis</name>
    <dbReference type="NCBI Taxonomy" id="1278244"/>
    <lineage>
        <taxon>Bacteria</taxon>
        <taxon>Pseudomonadati</taxon>
        <taxon>Pseudomonadota</taxon>
        <taxon>Gammaproteobacteria</taxon>
        <taxon>Vibrionales</taxon>
        <taxon>Vibrionaceae</taxon>
        <taxon>Veronia</taxon>
    </lineage>
</organism>
<evidence type="ECO:0000313" key="6">
    <source>
        <dbReference type="EMBL" id="RXJ74745.1"/>
    </source>
</evidence>
<dbReference type="PANTHER" id="PTHR42953:SF3">
    <property type="entry name" value="HIGH-AFFINITY ZINC UPTAKE SYSTEM PROTEIN ZNUA"/>
    <property type="match status" value="1"/>
</dbReference>
<dbReference type="InterPro" id="IPR050492">
    <property type="entry name" value="Bact_metal-bind_prot9"/>
</dbReference>
<keyword evidence="5" id="KW-0406">Ion transport</keyword>
<keyword evidence="5" id="KW-0864">Zinc transport</keyword>
<protein>
    <recommendedName>
        <fullName evidence="2">High-affinity zinc uptake system protein ZnuA</fullName>
    </recommendedName>
</protein>
<gene>
    <name evidence="6" type="ORF">CS022_00475</name>
</gene>
<sequence>MWLGPDQALAIAKAITKQLVTVDAKNADYYHSNLQKVTKDIEVAKGEIKARLSNYTNQGYFVFHDAYGYFEEAFGLKQTGHFTVDPDRKPGAKTLVKIREALVKNQAQCVFTEPQFNDGFVKSVSKHTKTKVVALDPLGISIPKNGRYVDFLYSLGNKFTECFER</sequence>
<keyword evidence="5" id="KW-0862">Zinc</keyword>
<comment type="caution">
    <text evidence="6">The sequence shown here is derived from an EMBL/GenBank/DDBJ whole genome shotgun (WGS) entry which is preliminary data.</text>
</comment>
<reference evidence="6 7" key="1">
    <citation type="submission" date="2017-10" db="EMBL/GenBank/DDBJ databases">
        <title>Nyctiphanis sp. nov., isolated from the stomach of the euphausiid Nyctiphanes simplex (Hansen, 1911) in the Gulf of California.</title>
        <authorList>
            <person name="Gomez-Gil B."/>
            <person name="Aguilar-Mendez M."/>
            <person name="Lopez-Cortes A."/>
            <person name="Gomez-Gutierrez J."/>
            <person name="Roque A."/>
            <person name="Lang E."/>
            <person name="Gonzalez-Castillo A."/>
        </authorList>
    </citation>
    <scope>NUCLEOTIDE SEQUENCE [LARGE SCALE GENOMIC DNA]</scope>
    <source>
        <strain evidence="6 7">CAIM 600</strain>
    </source>
</reference>
<dbReference type="PANTHER" id="PTHR42953">
    <property type="entry name" value="HIGH-AFFINITY ZINC UPTAKE SYSTEM PROTEIN ZNUA-RELATED"/>
    <property type="match status" value="1"/>
</dbReference>
<dbReference type="InterPro" id="IPR006127">
    <property type="entry name" value="ZnuA-like"/>
</dbReference>
<dbReference type="GO" id="GO:0046872">
    <property type="term" value="F:metal ion binding"/>
    <property type="evidence" value="ECO:0007669"/>
    <property type="project" value="InterPro"/>
</dbReference>
<keyword evidence="4" id="KW-0732">Signal</keyword>
<dbReference type="EMBL" id="PEIB01000001">
    <property type="protein sequence ID" value="RXJ74745.1"/>
    <property type="molecule type" value="Genomic_DNA"/>
</dbReference>
<dbReference type="AlphaFoldDB" id="A0A4Q0YVB7"/>
<evidence type="ECO:0000256" key="2">
    <source>
        <dbReference type="ARBA" id="ARBA00015915"/>
    </source>
</evidence>
<keyword evidence="3" id="KW-0813">Transport</keyword>